<gene>
    <name evidence="2" type="ORF">GCM10009613_26110</name>
</gene>
<protein>
    <recommendedName>
        <fullName evidence="1">Microcin J25-processing protein McjB C-terminal domain-containing protein</fullName>
    </recommendedName>
</protein>
<dbReference type="NCBIfam" id="NF033537">
    <property type="entry name" value="lasso_biosyn_B2"/>
    <property type="match status" value="1"/>
</dbReference>
<dbReference type="EMBL" id="BAAAJK010000008">
    <property type="protein sequence ID" value="GAA1388576.1"/>
    <property type="molecule type" value="Genomic_DNA"/>
</dbReference>
<organism evidence="2 3">
    <name type="scientific">Pseudonocardia kongjuensis</name>
    <dbReference type="NCBI Taxonomy" id="102227"/>
    <lineage>
        <taxon>Bacteria</taxon>
        <taxon>Bacillati</taxon>
        <taxon>Actinomycetota</taxon>
        <taxon>Actinomycetes</taxon>
        <taxon>Pseudonocardiales</taxon>
        <taxon>Pseudonocardiaceae</taxon>
        <taxon>Pseudonocardia</taxon>
    </lineage>
</organism>
<comment type="caution">
    <text evidence="2">The sequence shown here is derived from an EMBL/GenBank/DDBJ whole genome shotgun (WGS) entry which is preliminary data.</text>
</comment>
<proteinExistence type="predicted"/>
<sequence length="254" mass="26731">MTTMFVRPPEVRAADLGHTVVLLHERTGAVRALLGAQREAFLALEATGTWVPGTEAEALATSLSGAGFLRPARSDTAPAPVVVLPATGPSWGTQEAPGALPERGPLSPAWAPLAACALATVLLVRTAGRRTHAFSRLLHLVRITTRLARRPVRDTQAVAVLDCVRVIGRVSPFRTACLEETVAAMLALAVTGRRAGWCHGIAADPIRLHAWLSLDGCPVGEPTSTLRFTPLIQLPEPAAAPARGHDRAAKGDTS</sequence>
<reference evidence="2 3" key="1">
    <citation type="journal article" date="2019" name="Int. J. Syst. Evol. Microbiol.">
        <title>The Global Catalogue of Microorganisms (GCM) 10K type strain sequencing project: providing services to taxonomists for standard genome sequencing and annotation.</title>
        <authorList>
            <consortium name="The Broad Institute Genomics Platform"/>
            <consortium name="The Broad Institute Genome Sequencing Center for Infectious Disease"/>
            <person name="Wu L."/>
            <person name="Ma J."/>
        </authorList>
    </citation>
    <scope>NUCLEOTIDE SEQUENCE [LARGE SCALE GENOMIC DNA]</scope>
    <source>
        <strain evidence="2 3">JCM 11896</strain>
    </source>
</reference>
<dbReference type="Pfam" id="PF13471">
    <property type="entry name" value="Transglut_core3"/>
    <property type="match status" value="1"/>
</dbReference>
<evidence type="ECO:0000313" key="2">
    <source>
        <dbReference type="EMBL" id="GAA1388576.1"/>
    </source>
</evidence>
<dbReference type="InterPro" id="IPR053521">
    <property type="entry name" value="McjB-like"/>
</dbReference>
<name>A0ABN1XUC8_9PSEU</name>
<feature type="domain" description="Microcin J25-processing protein McjB C-terminal" evidence="1">
    <location>
        <begin position="126"/>
        <end position="232"/>
    </location>
</feature>
<dbReference type="InterPro" id="IPR032708">
    <property type="entry name" value="McjB_C"/>
</dbReference>
<dbReference type="RefSeq" id="WP_344021947.1">
    <property type="nucleotide sequence ID" value="NZ_BAAAJK010000008.1"/>
</dbReference>
<evidence type="ECO:0000313" key="3">
    <source>
        <dbReference type="Proteomes" id="UP001501414"/>
    </source>
</evidence>
<dbReference type="Proteomes" id="UP001501414">
    <property type="component" value="Unassembled WGS sequence"/>
</dbReference>
<accession>A0ABN1XUC8</accession>
<keyword evidence="3" id="KW-1185">Reference proteome</keyword>
<evidence type="ECO:0000259" key="1">
    <source>
        <dbReference type="Pfam" id="PF13471"/>
    </source>
</evidence>